<proteinExistence type="inferred from homology"/>
<keyword evidence="2" id="KW-0813">Transport</keyword>
<keyword evidence="7" id="KW-1185">Reference proteome</keyword>
<evidence type="ECO:0000256" key="4">
    <source>
        <dbReference type="ARBA" id="ARBA00022840"/>
    </source>
</evidence>
<dbReference type="SUPFAM" id="SSF52540">
    <property type="entry name" value="P-loop containing nucleoside triphosphate hydrolases"/>
    <property type="match status" value="1"/>
</dbReference>
<dbReference type="GO" id="GO:0005524">
    <property type="term" value="F:ATP binding"/>
    <property type="evidence" value="ECO:0007669"/>
    <property type="project" value="UniProtKB-KW"/>
</dbReference>
<evidence type="ECO:0000256" key="3">
    <source>
        <dbReference type="ARBA" id="ARBA00022741"/>
    </source>
</evidence>
<dbReference type="OrthoDB" id="7801215at2"/>
<dbReference type="GO" id="GO:0016887">
    <property type="term" value="F:ATP hydrolysis activity"/>
    <property type="evidence" value="ECO:0007669"/>
    <property type="project" value="InterPro"/>
</dbReference>
<dbReference type="EMBL" id="SDVB01000248">
    <property type="protein sequence ID" value="RYC10964.1"/>
    <property type="molecule type" value="Genomic_DNA"/>
</dbReference>
<organism evidence="6 7">
    <name type="scientific">Ciceribacter ferrooxidans</name>
    <dbReference type="NCBI Taxonomy" id="2509717"/>
    <lineage>
        <taxon>Bacteria</taxon>
        <taxon>Pseudomonadati</taxon>
        <taxon>Pseudomonadota</taxon>
        <taxon>Alphaproteobacteria</taxon>
        <taxon>Hyphomicrobiales</taxon>
        <taxon>Rhizobiaceae</taxon>
        <taxon>Ciceribacter</taxon>
    </lineage>
</organism>
<dbReference type="InterPro" id="IPR027417">
    <property type="entry name" value="P-loop_NTPase"/>
</dbReference>
<accession>A0A4Q2T214</accession>
<name>A0A4Q2T214_9HYPH</name>
<dbReference type="PANTHER" id="PTHR42781:SF4">
    <property type="entry name" value="SPERMIDINE_PUTRESCINE IMPORT ATP-BINDING PROTEIN POTA"/>
    <property type="match status" value="1"/>
</dbReference>
<dbReference type="SMART" id="SM00382">
    <property type="entry name" value="AAA"/>
    <property type="match status" value="1"/>
</dbReference>
<dbReference type="InterPro" id="IPR003439">
    <property type="entry name" value="ABC_transporter-like_ATP-bd"/>
</dbReference>
<dbReference type="PROSITE" id="PS50893">
    <property type="entry name" value="ABC_TRANSPORTER_2"/>
    <property type="match status" value="1"/>
</dbReference>
<sequence>MSTVLQLSNVVKSYGDAVALDGIDLFLPDDSYVSLLGPSGAGKTTLLRVIAGFETPERGAIRFAGRDIGGVAPYEREIGFVFQNFALFPHLTVEKNIAFGLENRKNNPVTDPQIVRRKARDMIALVGLTGLEERAVTQISGGQKQRVALARTLVTDPKMVLLDEPLGALDANLRMRMRSELRSIRERCGVTFLHVTGSETEALAMGDTVLVLDGRKIAQQGDSDTVYNHPVSPAVARFLNCYNIFSGVIEGLVFKTAAGVFPVGATVQPCAQKAYAIRYDRIAIRPAGTPAGEGEIAFEGAFLASEYTGSAITSFFTLDDGKVFEVETHLSHAAPESYEPHGRYSLIWKKDDAIVYA</sequence>
<dbReference type="Proteomes" id="UP000291088">
    <property type="component" value="Unassembled WGS sequence"/>
</dbReference>
<dbReference type="AlphaFoldDB" id="A0A4Q2T214"/>
<evidence type="ECO:0000259" key="5">
    <source>
        <dbReference type="PROSITE" id="PS50893"/>
    </source>
</evidence>
<dbReference type="PROSITE" id="PS00211">
    <property type="entry name" value="ABC_TRANSPORTER_1"/>
    <property type="match status" value="1"/>
</dbReference>
<dbReference type="InterPro" id="IPR003593">
    <property type="entry name" value="AAA+_ATPase"/>
</dbReference>
<reference evidence="6 7" key="1">
    <citation type="submission" date="2019-01" db="EMBL/GenBank/DDBJ databases">
        <authorList>
            <person name="Deng T."/>
        </authorList>
    </citation>
    <scope>NUCLEOTIDE SEQUENCE [LARGE SCALE GENOMIC DNA]</scope>
    <source>
        <strain evidence="6 7">F8825</strain>
    </source>
</reference>
<evidence type="ECO:0000313" key="6">
    <source>
        <dbReference type="EMBL" id="RYC10964.1"/>
    </source>
</evidence>
<dbReference type="InterPro" id="IPR017871">
    <property type="entry name" value="ABC_transporter-like_CS"/>
</dbReference>
<evidence type="ECO:0000256" key="1">
    <source>
        <dbReference type="ARBA" id="ARBA00005417"/>
    </source>
</evidence>
<dbReference type="FunFam" id="3.40.50.300:FF:000425">
    <property type="entry name" value="Probable ABC transporter, ATP-binding subunit"/>
    <property type="match status" value="1"/>
</dbReference>
<dbReference type="Pfam" id="PF00005">
    <property type="entry name" value="ABC_tran"/>
    <property type="match status" value="1"/>
</dbReference>
<keyword evidence="3" id="KW-0547">Nucleotide-binding</keyword>
<evidence type="ECO:0000313" key="7">
    <source>
        <dbReference type="Proteomes" id="UP000291088"/>
    </source>
</evidence>
<dbReference type="Gene3D" id="3.40.50.300">
    <property type="entry name" value="P-loop containing nucleotide triphosphate hydrolases"/>
    <property type="match status" value="1"/>
</dbReference>
<comment type="similarity">
    <text evidence="1">Belongs to the ABC transporter superfamily.</text>
</comment>
<feature type="domain" description="ABC transporter" evidence="5">
    <location>
        <begin position="5"/>
        <end position="239"/>
    </location>
</feature>
<dbReference type="GO" id="GO:0015697">
    <property type="term" value="P:quaternary ammonium group transport"/>
    <property type="evidence" value="ECO:0007669"/>
    <property type="project" value="UniProtKB-ARBA"/>
</dbReference>
<keyword evidence="4 6" id="KW-0067">ATP-binding</keyword>
<evidence type="ECO:0000256" key="2">
    <source>
        <dbReference type="ARBA" id="ARBA00022448"/>
    </source>
</evidence>
<protein>
    <submittedName>
        <fullName evidence="6">ABC transporter ATP-binding protein</fullName>
    </submittedName>
</protein>
<dbReference type="PANTHER" id="PTHR42781">
    <property type="entry name" value="SPERMIDINE/PUTRESCINE IMPORT ATP-BINDING PROTEIN POTA"/>
    <property type="match status" value="1"/>
</dbReference>
<dbReference type="RefSeq" id="WP_129332899.1">
    <property type="nucleotide sequence ID" value="NZ_SDVB01000248.1"/>
</dbReference>
<gene>
    <name evidence="6" type="ORF">EUU22_15555</name>
</gene>
<dbReference type="InterPro" id="IPR050093">
    <property type="entry name" value="ABC_SmlMolc_Importer"/>
</dbReference>
<comment type="caution">
    <text evidence="6">The sequence shown here is derived from an EMBL/GenBank/DDBJ whole genome shotgun (WGS) entry which is preliminary data.</text>
</comment>